<evidence type="ECO:0000256" key="1">
    <source>
        <dbReference type="SAM" id="SignalP"/>
    </source>
</evidence>
<dbReference type="SUPFAM" id="SSF56925">
    <property type="entry name" value="OMPA-like"/>
    <property type="match status" value="1"/>
</dbReference>
<name>A0ABS3JRW3_9BACT</name>
<dbReference type="RefSeq" id="WP_207332672.1">
    <property type="nucleotide sequence ID" value="NZ_JAFMYW010000013.1"/>
</dbReference>
<dbReference type="EMBL" id="JAFMYW010000013">
    <property type="protein sequence ID" value="MBO0952718.1"/>
    <property type="molecule type" value="Genomic_DNA"/>
</dbReference>
<reference evidence="2 3" key="1">
    <citation type="submission" date="2021-03" db="EMBL/GenBank/DDBJ databases">
        <title>Fibrella sp. HMF5405 genome sequencing and assembly.</title>
        <authorList>
            <person name="Kang H."/>
            <person name="Kim H."/>
            <person name="Bae S."/>
            <person name="Joh K."/>
        </authorList>
    </citation>
    <scope>NUCLEOTIDE SEQUENCE [LARGE SCALE GENOMIC DNA]</scope>
    <source>
        <strain evidence="2 3">HMF5405</strain>
    </source>
</reference>
<accession>A0ABS3JRW3</accession>
<evidence type="ECO:0008006" key="4">
    <source>
        <dbReference type="Google" id="ProtNLM"/>
    </source>
</evidence>
<protein>
    <recommendedName>
        <fullName evidence="4">Outer membrane protein beta-barrel domain-containing protein</fullName>
    </recommendedName>
</protein>
<dbReference type="Proteomes" id="UP000664628">
    <property type="component" value="Unassembled WGS sequence"/>
</dbReference>
<keyword evidence="1" id="KW-0732">Signal</keyword>
<organism evidence="2 3">
    <name type="scientific">Fibrella forsythiae</name>
    <dbReference type="NCBI Taxonomy" id="2817061"/>
    <lineage>
        <taxon>Bacteria</taxon>
        <taxon>Pseudomonadati</taxon>
        <taxon>Bacteroidota</taxon>
        <taxon>Cytophagia</taxon>
        <taxon>Cytophagales</taxon>
        <taxon>Spirosomataceae</taxon>
        <taxon>Fibrella</taxon>
    </lineage>
</organism>
<feature type="signal peptide" evidence="1">
    <location>
        <begin position="1"/>
        <end position="19"/>
    </location>
</feature>
<keyword evidence="3" id="KW-1185">Reference proteome</keyword>
<comment type="caution">
    <text evidence="2">The sequence shown here is derived from an EMBL/GenBank/DDBJ whole genome shotgun (WGS) entry which is preliminary data.</text>
</comment>
<dbReference type="Gene3D" id="2.40.160.20">
    <property type="match status" value="1"/>
</dbReference>
<dbReference type="InterPro" id="IPR011250">
    <property type="entry name" value="OMP/PagP_B-barrel"/>
</dbReference>
<evidence type="ECO:0000313" key="2">
    <source>
        <dbReference type="EMBL" id="MBO0952718.1"/>
    </source>
</evidence>
<sequence>MKKLYALLLASSLAIPSLAQTQKGQSITSGSVNLSLNRTLTSFDDSKYTSYSAGLQLNRGVFVKDNWLLGYSVGANYQRTDSKTATQLTTFIGEGMDLSAGLILRRYWPVLDRLFVYAGGGLGAGRQAYNNQSFYNNLYSTSGLNWQLTAVGQVGALYTLSNRIAVEASISNSFPTALSNASFGVAILTGNGNQSQPADGGFDAPQTRAGRWLLGALANVSSTRQSSSGTEQNQKVATAGISVGRFIKNNLLLGIALDYSANRPQSGNEYVEYSPSAQAFVRSYMGTSRLRPFIQGSVGYGFNKTSDSPVYQRNVRAGISAGLAYMAGDRFIIQTTLGSLAGQYFWALDTVLDPGYSYYNVQATATTLSNISVAYSL</sequence>
<feature type="chain" id="PRO_5045677607" description="Outer membrane protein beta-barrel domain-containing protein" evidence="1">
    <location>
        <begin position="20"/>
        <end position="377"/>
    </location>
</feature>
<evidence type="ECO:0000313" key="3">
    <source>
        <dbReference type="Proteomes" id="UP000664628"/>
    </source>
</evidence>
<gene>
    <name evidence="2" type="ORF">J2I46_29330</name>
</gene>
<proteinExistence type="predicted"/>